<feature type="compositionally biased region" description="Polar residues" evidence="6">
    <location>
        <begin position="216"/>
        <end position="233"/>
    </location>
</feature>
<dbReference type="PANTHER" id="PTHR11945:SF521">
    <property type="entry name" value="AGAMOUS-LIKE 48-RELATED"/>
    <property type="match status" value="1"/>
</dbReference>
<keyword evidence="5" id="KW-0539">Nucleus</keyword>
<feature type="domain" description="MADS-box" evidence="7">
    <location>
        <begin position="1"/>
        <end position="49"/>
    </location>
</feature>
<reference evidence="8 9" key="1">
    <citation type="submission" date="2014-04" db="EMBL/GenBank/DDBJ databases">
        <authorList>
            <consortium name="International Citrus Genome Consortium"/>
            <person name="Gmitter F."/>
            <person name="Chen C."/>
            <person name="Farmerie W."/>
            <person name="Harkins T."/>
            <person name="Desany B."/>
            <person name="Mohiuddin M."/>
            <person name="Kodira C."/>
            <person name="Borodovsky M."/>
            <person name="Lomsadze A."/>
            <person name="Burns P."/>
            <person name="Jenkins J."/>
            <person name="Prochnik S."/>
            <person name="Shu S."/>
            <person name="Chapman J."/>
            <person name="Pitluck S."/>
            <person name="Schmutz J."/>
            <person name="Rokhsar D."/>
        </authorList>
    </citation>
    <scope>NUCLEOTIDE SEQUENCE</scope>
</reference>
<evidence type="ECO:0000259" key="7">
    <source>
        <dbReference type="PROSITE" id="PS50066"/>
    </source>
</evidence>
<evidence type="ECO:0000256" key="1">
    <source>
        <dbReference type="ARBA" id="ARBA00004123"/>
    </source>
</evidence>
<dbReference type="GO" id="GO:0005634">
    <property type="term" value="C:nucleus"/>
    <property type="evidence" value="ECO:0007669"/>
    <property type="project" value="UniProtKB-SubCell"/>
</dbReference>
<dbReference type="GO" id="GO:0046983">
    <property type="term" value="F:protein dimerization activity"/>
    <property type="evidence" value="ECO:0007669"/>
    <property type="project" value="InterPro"/>
</dbReference>
<dbReference type="SMART" id="SM00432">
    <property type="entry name" value="MADS"/>
    <property type="match status" value="1"/>
</dbReference>
<dbReference type="CDD" id="cd00266">
    <property type="entry name" value="MADS_SRF_like"/>
    <property type="match status" value="1"/>
</dbReference>
<dbReference type="FunFam" id="3.40.1810.10:FF:000024">
    <property type="entry name" value="Agamous-like MADS-box protein AGL80"/>
    <property type="match status" value="1"/>
</dbReference>
<evidence type="ECO:0000256" key="5">
    <source>
        <dbReference type="ARBA" id="ARBA00023242"/>
    </source>
</evidence>
<evidence type="ECO:0000313" key="9">
    <source>
        <dbReference type="Proteomes" id="UP000027120"/>
    </source>
</evidence>
<evidence type="ECO:0000256" key="3">
    <source>
        <dbReference type="ARBA" id="ARBA00023125"/>
    </source>
</evidence>
<keyword evidence="3" id="KW-0238">DNA-binding</keyword>
<dbReference type="PANTHER" id="PTHR11945">
    <property type="entry name" value="MADS BOX PROTEIN"/>
    <property type="match status" value="1"/>
</dbReference>
<dbReference type="PROSITE" id="PS50066">
    <property type="entry name" value="MADS_BOX_2"/>
    <property type="match status" value="1"/>
</dbReference>
<protein>
    <recommendedName>
        <fullName evidence="7">MADS-box domain-containing protein</fullName>
    </recommendedName>
</protein>
<dbReference type="GO" id="GO:0000981">
    <property type="term" value="F:DNA-binding transcription factor activity, RNA polymerase II-specific"/>
    <property type="evidence" value="ECO:0000318"/>
    <property type="project" value="GO_Central"/>
</dbReference>
<evidence type="ECO:0000313" key="8">
    <source>
        <dbReference type="EMBL" id="KDO70649.1"/>
    </source>
</evidence>
<dbReference type="Pfam" id="PF00319">
    <property type="entry name" value="SRF-TF"/>
    <property type="match status" value="1"/>
</dbReference>
<dbReference type="InterPro" id="IPR036879">
    <property type="entry name" value="TF_MADSbox_sf"/>
</dbReference>
<feature type="region of interest" description="Disordered" evidence="6">
    <location>
        <begin position="216"/>
        <end position="248"/>
    </location>
</feature>
<dbReference type="Gene3D" id="3.40.1810.10">
    <property type="entry name" value="Transcription factor, MADS-box"/>
    <property type="match status" value="1"/>
</dbReference>
<sequence length="446" mass="48620">MTRKKVKLNWIANDSARKASLKKRKVGLLKKVSELTTLCDVNAFIIIYSPDESEPAMWPSRPVVEQLLARFNNMPEMEKSKKMMNQETYLKERVVKSQDQLKKNSRKNKVMEVSNLMEQFHLGKKTDDFNINELQGLVWLMEERKKDLRKRMDYYEQINPPPQESLPPPPHPPQLPAPEDSTAGVGGSTGGGGRNLTESAQWDQWFIDMMKNSENIAGSSSGRTKSDAGSASHQAFAASSGAANQMGLPHGNPRAYNIGSDLGLPHVNPRAYNIGSDLGLPHVNPRAYNIGSDLGLPHVNPRAYNIGSDLELPHANPRAYDVGSDLELPHVNPRAYDVGSDLGLPHGSPRAYNIGSDLRLPCGNPRAYNIGSGLGLPQGNINIGSSSSLGGNDVNLGLRQENTGVASTAASSDMGLSSELFGGSIPGSDVGMPYDVTKQWPHNFYP</sequence>
<dbReference type="SMR" id="A0A067FTE3"/>
<dbReference type="PRINTS" id="PR00404">
    <property type="entry name" value="MADSDOMAIN"/>
</dbReference>
<accession>A0A067FTE3</accession>
<dbReference type="Proteomes" id="UP000027120">
    <property type="component" value="Unassembled WGS sequence"/>
</dbReference>
<feature type="compositionally biased region" description="Gly residues" evidence="6">
    <location>
        <begin position="184"/>
        <end position="194"/>
    </location>
</feature>
<name>A0A067FTE3_CITSI</name>
<evidence type="ECO:0000256" key="6">
    <source>
        <dbReference type="SAM" id="MobiDB-lite"/>
    </source>
</evidence>
<evidence type="ECO:0000256" key="4">
    <source>
        <dbReference type="ARBA" id="ARBA00023163"/>
    </source>
</evidence>
<dbReference type="InterPro" id="IPR033897">
    <property type="entry name" value="SRF-like_MADS-box"/>
</dbReference>
<keyword evidence="9" id="KW-1185">Reference proteome</keyword>
<feature type="compositionally biased region" description="Pro residues" evidence="6">
    <location>
        <begin position="159"/>
        <end position="176"/>
    </location>
</feature>
<gene>
    <name evidence="8" type="ORF">CISIN_1g038848mg</name>
</gene>
<organism evidence="8 9">
    <name type="scientific">Citrus sinensis</name>
    <name type="common">Sweet orange</name>
    <name type="synonym">Citrus aurantium var. sinensis</name>
    <dbReference type="NCBI Taxonomy" id="2711"/>
    <lineage>
        <taxon>Eukaryota</taxon>
        <taxon>Viridiplantae</taxon>
        <taxon>Streptophyta</taxon>
        <taxon>Embryophyta</taxon>
        <taxon>Tracheophyta</taxon>
        <taxon>Spermatophyta</taxon>
        <taxon>Magnoliopsida</taxon>
        <taxon>eudicotyledons</taxon>
        <taxon>Gunneridae</taxon>
        <taxon>Pentapetalae</taxon>
        <taxon>rosids</taxon>
        <taxon>malvids</taxon>
        <taxon>Sapindales</taxon>
        <taxon>Rutaceae</taxon>
        <taxon>Aurantioideae</taxon>
        <taxon>Citrus</taxon>
    </lineage>
</organism>
<comment type="subcellular location">
    <subcellularLocation>
        <location evidence="1">Nucleus</location>
    </subcellularLocation>
</comment>
<dbReference type="AlphaFoldDB" id="A0A067FTE3"/>
<proteinExistence type="predicted"/>
<dbReference type="InterPro" id="IPR002100">
    <property type="entry name" value="TF_MADSbox"/>
</dbReference>
<dbReference type="GO" id="GO:0006357">
    <property type="term" value="P:regulation of transcription by RNA polymerase II"/>
    <property type="evidence" value="ECO:0000318"/>
    <property type="project" value="GO_Central"/>
</dbReference>
<feature type="region of interest" description="Disordered" evidence="6">
    <location>
        <begin position="157"/>
        <end position="197"/>
    </location>
</feature>
<dbReference type="GO" id="GO:0000978">
    <property type="term" value="F:RNA polymerase II cis-regulatory region sequence-specific DNA binding"/>
    <property type="evidence" value="ECO:0000318"/>
    <property type="project" value="GO_Central"/>
</dbReference>
<dbReference type="EMBL" id="KK784890">
    <property type="protein sequence ID" value="KDO70649.1"/>
    <property type="molecule type" value="Genomic_DNA"/>
</dbReference>
<dbReference type="GO" id="GO:0045944">
    <property type="term" value="P:positive regulation of transcription by RNA polymerase II"/>
    <property type="evidence" value="ECO:0007669"/>
    <property type="project" value="InterPro"/>
</dbReference>
<dbReference type="SUPFAM" id="SSF55455">
    <property type="entry name" value="SRF-like"/>
    <property type="match status" value="1"/>
</dbReference>
<keyword evidence="4" id="KW-0804">Transcription</keyword>
<keyword evidence="2" id="KW-0805">Transcription regulation</keyword>
<evidence type="ECO:0000256" key="2">
    <source>
        <dbReference type="ARBA" id="ARBA00023015"/>
    </source>
</evidence>